<evidence type="ECO:0000256" key="1">
    <source>
        <dbReference type="ARBA" id="ARBA00022676"/>
    </source>
</evidence>
<sequence length="331" mass="35052">MSPPLPPAPAEARRVLVIKLAALGDFAQAFGPFAAIRARHRAARITLLTTPPYAELARRSPWFDEVWTDGRPAWGDLAGLWRLARRLRAARFDFVYDLQTSARSSRYRWFVGRAAGWSGIARGCSHPHANPRRDAMHTLERQREQLEMAGIAEFPPPDLSWLDADLARLGPLPPRFALLIPGASPGRPAKRWPAERYGALAALLDLPAVVVGGPAEAPLAAAIRARAPGTVDLTGRTGFADLGALARRAALAVGNDTGPTHLVAMCGCPTLALFGEDSDPALCAPCGPHVEVLRHVPLAALEPRQVAAALAGLAAGARGEEAAAGGTPPVP</sequence>
<dbReference type="Proteomes" id="UP001519924">
    <property type="component" value="Unassembled WGS sequence"/>
</dbReference>
<evidence type="ECO:0000313" key="3">
    <source>
        <dbReference type="EMBL" id="MBW8269769.1"/>
    </source>
</evidence>
<keyword evidence="1" id="KW-0328">Glycosyltransferase</keyword>
<name>A0ABS7F2F0_9PROT</name>
<evidence type="ECO:0000313" key="4">
    <source>
        <dbReference type="Proteomes" id="UP001519924"/>
    </source>
</evidence>
<accession>A0ABS7F2F0</accession>
<keyword evidence="2" id="KW-0808">Transferase</keyword>
<proteinExistence type="predicted"/>
<dbReference type="InterPro" id="IPR051199">
    <property type="entry name" value="LPS_LOS_Heptosyltrfase"/>
</dbReference>
<keyword evidence="4" id="KW-1185">Reference proteome</keyword>
<dbReference type="RefSeq" id="WP_220117521.1">
    <property type="nucleotide sequence ID" value="NZ_JAHZUY010000021.1"/>
</dbReference>
<evidence type="ECO:0000256" key="2">
    <source>
        <dbReference type="ARBA" id="ARBA00022679"/>
    </source>
</evidence>
<organism evidence="3 4">
    <name type="scientific">Caldovatus aquaticus</name>
    <dbReference type="NCBI Taxonomy" id="2865671"/>
    <lineage>
        <taxon>Bacteria</taxon>
        <taxon>Pseudomonadati</taxon>
        <taxon>Pseudomonadota</taxon>
        <taxon>Alphaproteobacteria</taxon>
        <taxon>Acetobacterales</taxon>
        <taxon>Roseomonadaceae</taxon>
        <taxon>Caldovatus</taxon>
    </lineage>
</organism>
<dbReference type="SUPFAM" id="SSF53756">
    <property type="entry name" value="UDP-Glycosyltransferase/glycogen phosphorylase"/>
    <property type="match status" value="1"/>
</dbReference>
<dbReference type="CDD" id="cd03789">
    <property type="entry name" value="GT9_LPS_heptosyltransferase"/>
    <property type="match status" value="1"/>
</dbReference>
<protein>
    <submittedName>
        <fullName evidence="3">ADP-heptose--LPS heptosyltransferase</fullName>
    </submittedName>
</protein>
<dbReference type="Pfam" id="PF01075">
    <property type="entry name" value="Glyco_transf_9"/>
    <property type="match status" value="1"/>
</dbReference>
<gene>
    <name evidence="3" type="ORF">K1J50_09745</name>
</gene>
<dbReference type="EMBL" id="JAHZUY010000021">
    <property type="protein sequence ID" value="MBW8269769.1"/>
    <property type="molecule type" value="Genomic_DNA"/>
</dbReference>
<dbReference type="PANTHER" id="PTHR30160">
    <property type="entry name" value="TETRAACYLDISACCHARIDE 4'-KINASE-RELATED"/>
    <property type="match status" value="1"/>
</dbReference>
<dbReference type="InterPro" id="IPR002201">
    <property type="entry name" value="Glyco_trans_9"/>
</dbReference>
<dbReference type="Gene3D" id="3.40.50.2000">
    <property type="entry name" value="Glycogen Phosphorylase B"/>
    <property type="match status" value="2"/>
</dbReference>
<reference evidence="3 4" key="1">
    <citation type="submission" date="2021-08" db="EMBL/GenBank/DDBJ databases">
        <title>Caldovatus sediminis gen. nov., sp. nov., a moderately thermophilic bacterium isolated from a hot spring.</title>
        <authorList>
            <person name="Hu C.-J."/>
            <person name="Li W.-J."/>
            <person name="Xian W.-D."/>
        </authorList>
    </citation>
    <scope>NUCLEOTIDE SEQUENCE [LARGE SCALE GENOMIC DNA]</scope>
    <source>
        <strain evidence="3 4">SYSU G05006</strain>
    </source>
</reference>
<comment type="caution">
    <text evidence="3">The sequence shown here is derived from an EMBL/GenBank/DDBJ whole genome shotgun (WGS) entry which is preliminary data.</text>
</comment>